<reference evidence="3" key="1">
    <citation type="submission" date="2016-06" db="EMBL/GenBank/DDBJ databases">
        <title>Parallel loss of symbiosis genes in relatives of nitrogen-fixing non-legume Parasponia.</title>
        <authorList>
            <person name="Van Velzen R."/>
            <person name="Holmer R."/>
            <person name="Bu F."/>
            <person name="Rutten L."/>
            <person name="Van Zeijl A."/>
            <person name="Liu W."/>
            <person name="Santuari L."/>
            <person name="Cao Q."/>
            <person name="Sharma T."/>
            <person name="Shen D."/>
            <person name="Roswanjaya Y."/>
            <person name="Wardhani T."/>
            <person name="Kalhor M.S."/>
            <person name="Jansen J."/>
            <person name="Van den Hoogen J."/>
            <person name="Gungor B."/>
            <person name="Hartog M."/>
            <person name="Hontelez J."/>
            <person name="Verver J."/>
            <person name="Yang W.-C."/>
            <person name="Schijlen E."/>
            <person name="Repin R."/>
            <person name="Schilthuizen M."/>
            <person name="Schranz E."/>
            <person name="Heidstra R."/>
            <person name="Miyata K."/>
            <person name="Fedorova E."/>
            <person name="Kohlen W."/>
            <person name="Bisseling T."/>
            <person name="Smit S."/>
            <person name="Geurts R."/>
        </authorList>
    </citation>
    <scope>NUCLEOTIDE SEQUENCE [LARGE SCALE GENOMIC DNA]</scope>
    <source>
        <strain evidence="3">cv. WU1-14</strain>
    </source>
</reference>
<protein>
    <recommendedName>
        <fullName evidence="4">Transmembrane protein</fullName>
    </recommendedName>
</protein>
<keyword evidence="1" id="KW-0812">Transmembrane</keyword>
<feature type="transmembrane region" description="Helical" evidence="1">
    <location>
        <begin position="70"/>
        <end position="88"/>
    </location>
</feature>
<dbReference type="AlphaFoldDB" id="A0A2P5BD92"/>
<gene>
    <name evidence="2" type="ORF">PanWU01x14_249480</name>
</gene>
<name>A0A2P5BD92_PARAD</name>
<dbReference type="EMBL" id="JXTB01000306">
    <property type="protein sequence ID" value="PON46755.1"/>
    <property type="molecule type" value="Genomic_DNA"/>
</dbReference>
<feature type="transmembrane region" description="Helical" evidence="1">
    <location>
        <begin position="36"/>
        <end position="58"/>
    </location>
</feature>
<evidence type="ECO:0008006" key="4">
    <source>
        <dbReference type="Google" id="ProtNLM"/>
    </source>
</evidence>
<proteinExistence type="predicted"/>
<keyword evidence="1" id="KW-0472">Membrane</keyword>
<evidence type="ECO:0000256" key="1">
    <source>
        <dbReference type="SAM" id="Phobius"/>
    </source>
</evidence>
<sequence length="90" mass="10469">MEDIIVEYIYILGYYIYCNTPWVEVDHILILLHVDLLSIGFSLILIFTVGVLMCLILYEVNMMIVKLGRLLNAFRLCFPTFGLGWFLLCS</sequence>
<evidence type="ECO:0000313" key="3">
    <source>
        <dbReference type="Proteomes" id="UP000237105"/>
    </source>
</evidence>
<dbReference type="Proteomes" id="UP000237105">
    <property type="component" value="Unassembled WGS sequence"/>
</dbReference>
<comment type="caution">
    <text evidence="2">The sequence shown here is derived from an EMBL/GenBank/DDBJ whole genome shotgun (WGS) entry which is preliminary data.</text>
</comment>
<keyword evidence="3" id="KW-1185">Reference proteome</keyword>
<evidence type="ECO:0000313" key="2">
    <source>
        <dbReference type="EMBL" id="PON46755.1"/>
    </source>
</evidence>
<keyword evidence="1" id="KW-1133">Transmembrane helix</keyword>
<accession>A0A2P5BD92</accession>
<organism evidence="2 3">
    <name type="scientific">Parasponia andersonii</name>
    <name type="common">Sponia andersonii</name>
    <dbReference type="NCBI Taxonomy" id="3476"/>
    <lineage>
        <taxon>Eukaryota</taxon>
        <taxon>Viridiplantae</taxon>
        <taxon>Streptophyta</taxon>
        <taxon>Embryophyta</taxon>
        <taxon>Tracheophyta</taxon>
        <taxon>Spermatophyta</taxon>
        <taxon>Magnoliopsida</taxon>
        <taxon>eudicotyledons</taxon>
        <taxon>Gunneridae</taxon>
        <taxon>Pentapetalae</taxon>
        <taxon>rosids</taxon>
        <taxon>fabids</taxon>
        <taxon>Rosales</taxon>
        <taxon>Cannabaceae</taxon>
        <taxon>Parasponia</taxon>
    </lineage>
</organism>